<organism evidence="1 2">
    <name type="scientific">Vibrio breoganii</name>
    <dbReference type="NCBI Taxonomy" id="553239"/>
    <lineage>
        <taxon>Bacteria</taxon>
        <taxon>Pseudomonadati</taxon>
        <taxon>Pseudomonadota</taxon>
        <taxon>Gammaproteobacteria</taxon>
        <taxon>Vibrionales</taxon>
        <taxon>Vibrionaceae</taxon>
        <taxon>Vibrio</taxon>
    </lineage>
</organism>
<accession>A0AAN1CUV2</accession>
<dbReference type="RefSeq" id="WP_065211256.1">
    <property type="nucleotide sequence ID" value="NZ_CP016179.1"/>
</dbReference>
<name>A0AAN1CUV2_9VIBR</name>
<gene>
    <name evidence="1" type="ORF">A6E01_19980</name>
</gene>
<keyword evidence="1" id="KW-0614">Plasmid</keyword>
<dbReference type="KEGG" id="vbr:A6E01_19980"/>
<sequence>MAISEKSRFEPTLTEKDIERFSDENGDVCPNPLCGHNMMQYRSSGHINEYHVECDICGCTFDTDYTCSTLSNYSRLKPMRLVQFEITEVDFILGEDVEGKDGSVKKLIDALEGMKLTLNKVGSTKASKIDLESMEDISVFEDTRWHNLGKPHFALFNALSNLINSQLESKGFYNAGISLDLEDCADTGAYVMVESNFHTGYTALLLSPSIVEM</sequence>
<evidence type="ECO:0000313" key="2">
    <source>
        <dbReference type="Proteomes" id="UP000092018"/>
    </source>
</evidence>
<protein>
    <submittedName>
        <fullName evidence="1">Uncharacterized protein</fullName>
    </submittedName>
</protein>
<geneLocation type="plasmid" evidence="1 2">
    <name>unnamed1</name>
</geneLocation>
<dbReference type="EMBL" id="CP016179">
    <property type="protein sequence ID" value="ANO35494.1"/>
    <property type="molecule type" value="Genomic_DNA"/>
</dbReference>
<dbReference type="AlphaFoldDB" id="A0AAN1CUV2"/>
<evidence type="ECO:0000313" key="1">
    <source>
        <dbReference type="EMBL" id="ANO35494.1"/>
    </source>
</evidence>
<dbReference type="Proteomes" id="UP000092018">
    <property type="component" value="Plasmid unnamed1"/>
</dbReference>
<proteinExistence type="predicted"/>
<reference evidence="1 2" key="1">
    <citation type="submission" date="2016-06" db="EMBL/GenBank/DDBJ databases">
        <title>Adaptive Radiation by Waves of Gene Transfer Leads to Fine-Scale Resource Partitioning in Marine Microbes.</title>
        <authorList>
            <person name="Hehemann J.-H."/>
            <person name="Arevalo P."/>
            <person name="Datta M.S."/>
            <person name="Yu X."/>
            <person name="Corzett C."/>
            <person name="Henschel A."/>
            <person name="Preheim S.P."/>
            <person name="Timberlake S."/>
            <person name="Alm E.J."/>
            <person name="Polz M.F."/>
        </authorList>
    </citation>
    <scope>NUCLEOTIDE SEQUENCE [LARGE SCALE GENOMIC DNA]</scope>
    <source>
        <strain evidence="1 2">FF50</strain>
        <plasmid evidence="1 2">unnamed1</plasmid>
    </source>
</reference>